<organism evidence="2 3">
    <name type="scientific">Coniochaeta pulveracea</name>
    <dbReference type="NCBI Taxonomy" id="177199"/>
    <lineage>
        <taxon>Eukaryota</taxon>
        <taxon>Fungi</taxon>
        <taxon>Dikarya</taxon>
        <taxon>Ascomycota</taxon>
        <taxon>Pezizomycotina</taxon>
        <taxon>Sordariomycetes</taxon>
        <taxon>Sordariomycetidae</taxon>
        <taxon>Coniochaetales</taxon>
        <taxon>Coniochaetaceae</taxon>
        <taxon>Coniochaeta</taxon>
    </lineage>
</organism>
<evidence type="ECO:0000256" key="1">
    <source>
        <dbReference type="SAM" id="MobiDB-lite"/>
    </source>
</evidence>
<feature type="compositionally biased region" description="Polar residues" evidence="1">
    <location>
        <begin position="40"/>
        <end position="49"/>
    </location>
</feature>
<reference evidence="2 3" key="1">
    <citation type="submission" date="2018-08" db="EMBL/GenBank/DDBJ databases">
        <title>Draft genome of the lignicolous fungus Coniochaeta pulveracea.</title>
        <authorList>
            <person name="Borstlap C.J."/>
            <person name="De Witt R.N."/>
            <person name="Botha A."/>
            <person name="Volschenk H."/>
        </authorList>
    </citation>
    <scope>NUCLEOTIDE SEQUENCE [LARGE SCALE GENOMIC DNA]</scope>
    <source>
        <strain evidence="2 3">CAB683</strain>
    </source>
</reference>
<proteinExistence type="predicted"/>
<comment type="caution">
    <text evidence="2">The sequence shown here is derived from an EMBL/GenBank/DDBJ whole genome shotgun (WGS) entry which is preliminary data.</text>
</comment>
<name>A0A420XVM9_9PEZI</name>
<evidence type="ECO:0000313" key="2">
    <source>
        <dbReference type="EMBL" id="RKU39723.1"/>
    </source>
</evidence>
<gene>
    <name evidence="2" type="ORF">DL546_000323</name>
</gene>
<dbReference type="Proteomes" id="UP000275385">
    <property type="component" value="Unassembled WGS sequence"/>
</dbReference>
<protein>
    <submittedName>
        <fullName evidence="2">Uncharacterized protein</fullName>
    </submittedName>
</protein>
<sequence length="183" mass="20459">MLSRKTKSLAQGHHILERWSLSMFRTSRGRHPAEHKVRSRSGSSPQVGQATIGDVESCIECCTDTAISFVDIPGPGSRVWAMTCWKDLGSDEPSGANSIYKHYRCDGTYGPSPEPRAPERRIGSIYEAFEREAGNHRDGSNGWQAVPSNSALVELLWQRSQHSFSRPPLPSLDYLANTYLRRI</sequence>
<evidence type="ECO:0000313" key="3">
    <source>
        <dbReference type="Proteomes" id="UP000275385"/>
    </source>
</evidence>
<dbReference type="AlphaFoldDB" id="A0A420XVM9"/>
<feature type="region of interest" description="Disordered" evidence="1">
    <location>
        <begin position="30"/>
        <end position="49"/>
    </location>
</feature>
<dbReference type="EMBL" id="QVQW01000161">
    <property type="protein sequence ID" value="RKU39723.1"/>
    <property type="molecule type" value="Genomic_DNA"/>
</dbReference>
<accession>A0A420XVM9</accession>
<keyword evidence="3" id="KW-1185">Reference proteome</keyword>